<feature type="compositionally biased region" description="Low complexity" evidence="3">
    <location>
        <begin position="162"/>
        <end position="175"/>
    </location>
</feature>
<evidence type="ECO:0000313" key="6">
    <source>
        <dbReference type="Proteomes" id="UP000241769"/>
    </source>
</evidence>
<feature type="region of interest" description="Disordered" evidence="3">
    <location>
        <begin position="146"/>
        <end position="175"/>
    </location>
</feature>
<dbReference type="InterPro" id="IPR036864">
    <property type="entry name" value="Zn2-C6_fun-type_DNA-bd_sf"/>
</dbReference>
<evidence type="ECO:0000313" key="5">
    <source>
        <dbReference type="EMBL" id="PRP74904.1"/>
    </source>
</evidence>
<dbReference type="GO" id="GO:0000981">
    <property type="term" value="F:DNA-binding transcription factor activity, RNA polymerase II-specific"/>
    <property type="evidence" value="ECO:0007669"/>
    <property type="project" value="InterPro"/>
</dbReference>
<sequence>MAQLDQRLLSGEAWSVCERVAWWKTIGLYRVVTSSSAPDGKFKCVRPRGLGNIEAIATGPLKAVSHSSSLYKRQRQQFNGSTAMATSHHQDTSPNRSIIAQKLSSIRMRTKTACTSCRREHAHCDDNRPCRRCYMRGQPHNCIDVERKRRGKSNQHDALSHTSVANTPTASTTPSTISFQDPFLLNEVPSFDTIPRTQGCHTKHILSVQDVTATSLQDLTMDLHPNQHDADHPNNFLRWTAPGLIEGLPPSLWFRPWHIDMVYSRLIERGAFTMEEGTKWMNKTIQTNGKKINELQIFVTSEQRKVMTEEHLSLVQSVSDTCASSPIPSLVWMSCCIVVHANDAFRHLTGYNETSPSKLESLSILNLLDHSTIRVFMHSLLKEGATTTGPCHKSMPASVGYLRDTSTERYIQGTLTLSITRDIFGLPTFYTAHFLPLPSLLGEFPSVEDRTSLCVNLKGVHHDGFAFNPLVLAGVFPQYHNFLCFSFTGEYSTAELARVLLTTVMTLKIPHQQHTISGGKHFSDRRSSMIRLRTRSACAACKREHAHYRPCRRCCMRGQSQSCVDAEKKIRTTPTRLSLSANQLAQNAPSVIGDPCTILYQDPFLAQEETTFLMKEETTSGPHNDAFHMDRMSGLQDHDVTSDAIRHPGDSSPYGLPQTAPAYLDEGLPPSLWLDNWFIERMFTRLIDGGVFTIEEGRTLMTRIAQSIGRRIKELQTFITIEQRRTMMEQHVRSMRYISDNCAPLPVPSIVWMSCCIVVHANEAFRNLTAYNEMSPSKLEDLSILNLLDHSTIRKFISTLFKEGVMTTGTCHKSMPAS</sequence>
<dbReference type="Proteomes" id="UP000241769">
    <property type="component" value="Unassembled WGS sequence"/>
</dbReference>
<feature type="non-terminal residue" evidence="5">
    <location>
        <position position="818"/>
    </location>
</feature>
<accession>A0A2P6MT78</accession>
<comment type="caution">
    <text evidence="5">The sequence shown here is derived from an EMBL/GenBank/DDBJ whole genome shotgun (WGS) entry which is preliminary data.</text>
</comment>
<dbReference type="SMART" id="SM00066">
    <property type="entry name" value="GAL4"/>
    <property type="match status" value="1"/>
</dbReference>
<dbReference type="GO" id="GO:0008270">
    <property type="term" value="F:zinc ion binding"/>
    <property type="evidence" value="ECO:0007669"/>
    <property type="project" value="InterPro"/>
</dbReference>
<dbReference type="CDD" id="cd00067">
    <property type="entry name" value="GAL4"/>
    <property type="match status" value="1"/>
</dbReference>
<evidence type="ECO:0000256" key="1">
    <source>
        <dbReference type="ARBA" id="ARBA00022723"/>
    </source>
</evidence>
<reference evidence="5 6" key="1">
    <citation type="journal article" date="2018" name="Genome Biol. Evol.">
        <title>Multiple Roots of Fruiting Body Formation in Amoebozoa.</title>
        <authorList>
            <person name="Hillmann F."/>
            <person name="Forbes G."/>
            <person name="Novohradska S."/>
            <person name="Ferling I."/>
            <person name="Riege K."/>
            <person name="Groth M."/>
            <person name="Westermann M."/>
            <person name="Marz M."/>
            <person name="Spaller T."/>
            <person name="Winckler T."/>
            <person name="Schaap P."/>
            <person name="Glockner G."/>
        </authorList>
    </citation>
    <scope>NUCLEOTIDE SEQUENCE [LARGE SCALE GENOMIC DNA]</scope>
    <source>
        <strain evidence="5 6">Jena</strain>
    </source>
</reference>
<evidence type="ECO:0000256" key="3">
    <source>
        <dbReference type="SAM" id="MobiDB-lite"/>
    </source>
</evidence>
<feature type="domain" description="Zn(2)-C6 fungal-type" evidence="4">
    <location>
        <begin position="113"/>
        <end position="142"/>
    </location>
</feature>
<dbReference type="PANTHER" id="PTHR47659:SF7">
    <property type="entry name" value="FUNGAL TRANSCRIPTIONAL REGULATORY PROTEIN, N-TERMINAL DOMAIN-CONTAINING PROTEIN"/>
    <property type="match status" value="1"/>
</dbReference>
<keyword evidence="1" id="KW-0479">Metal-binding</keyword>
<proteinExistence type="predicted"/>
<gene>
    <name evidence="5" type="ORF">PROFUN_16091</name>
</gene>
<dbReference type="PANTHER" id="PTHR47659">
    <property type="entry name" value="ZN(II)2CYS6 TRANSCRIPTION FACTOR (EUROFUNG)-RELATED"/>
    <property type="match status" value="1"/>
</dbReference>
<dbReference type="PROSITE" id="PS00463">
    <property type="entry name" value="ZN2_CY6_FUNGAL_1"/>
    <property type="match status" value="1"/>
</dbReference>
<dbReference type="InterPro" id="IPR050335">
    <property type="entry name" value="ERT1_acuK_gluconeogen_tf"/>
</dbReference>
<organism evidence="5 6">
    <name type="scientific">Planoprotostelium fungivorum</name>
    <dbReference type="NCBI Taxonomy" id="1890364"/>
    <lineage>
        <taxon>Eukaryota</taxon>
        <taxon>Amoebozoa</taxon>
        <taxon>Evosea</taxon>
        <taxon>Variosea</taxon>
        <taxon>Cavosteliida</taxon>
        <taxon>Cavosteliaceae</taxon>
        <taxon>Planoprotostelium</taxon>
    </lineage>
</organism>
<dbReference type="EMBL" id="MDYQ01000431">
    <property type="protein sequence ID" value="PRP74904.1"/>
    <property type="molecule type" value="Genomic_DNA"/>
</dbReference>
<dbReference type="AlphaFoldDB" id="A0A2P6MT78"/>
<dbReference type="SUPFAM" id="SSF57701">
    <property type="entry name" value="Zn2/Cys6 DNA-binding domain"/>
    <property type="match status" value="1"/>
</dbReference>
<dbReference type="InParanoid" id="A0A2P6MT78"/>
<evidence type="ECO:0000259" key="4">
    <source>
        <dbReference type="PROSITE" id="PS50048"/>
    </source>
</evidence>
<protein>
    <submittedName>
        <fullName evidence="5">Putative C6 transcription factor</fullName>
    </submittedName>
</protein>
<keyword evidence="6" id="KW-1185">Reference proteome</keyword>
<dbReference type="Gene3D" id="4.10.240.10">
    <property type="entry name" value="Zn(2)-C6 fungal-type DNA-binding domain"/>
    <property type="match status" value="1"/>
</dbReference>
<evidence type="ECO:0000256" key="2">
    <source>
        <dbReference type="ARBA" id="ARBA00023242"/>
    </source>
</evidence>
<name>A0A2P6MT78_9EUKA</name>
<dbReference type="InterPro" id="IPR001138">
    <property type="entry name" value="Zn2Cys6_DnaBD"/>
</dbReference>
<keyword evidence="2" id="KW-0539">Nucleus</keyword>
<dbReference type="PROSITE" id="PS50048">
    <property type="entry name" value="ZN2_CY6_FUNGAL_2"/>
    <property type="match status" value="1"/>
</dbReference>
<dbReference type="OrthoDB" id="2538135at2759"/>